<keyword evidence="3 8" id="KW-0813">Transport</keyword>
<accession>A0A1U9K482</accession>
<evidence type="ECO:0000256" key="6">
    <source>
        <dbReference type="ARBA" id="ARBA00022989"/>
    </source>
</evidence>
<keyword evidence="4 8" id="KW-1003">Cell membrane</keyword>
<dbReference type="InterPro" id="IPR024529">
    <property type="entry name" value="ECF_trnsprt_substrate-spec"/>
</dbReference>
<dbReference type="PANTHER" id="PTHR38438:SF1">
    <property type="entry name" value="RIBOFLAVIN TRANSPORTER RIBU"/>
    <property type="match status" value="1"/>
</dbReference>
<proteinExistence type="inferred from homology"/>
<feature type="transmembrane region" description="Helical" evidence="9">
    <location>
        <begin position="86"/>
        <end position="105"/>
    </location>
</feature>
<dbReference type="KEGG" id="ntr:B0W44_02715"/>
<keyword evidence="11" id="KW-1185">Reference proteome</keyword>
<dbReference type="PIRSF" id="PIRSF037778">
    <property type="entry name" value="UCP037778_transp_RibU"/>
    <property type="match status" value="1"/>
</dbReference>
<dbReference type="GO" id="GO:0032217">
    <property type="term" value="F:riboflavin transmembrane transporter activity"/>
    <property type="evidence" value="ECO:0007669"/>
    <property type="project" value="UniProtKB-UniRule"/>
</dbReference>
<evidence type="ECO:0000256" key="1">
    <source>
        <dbReference type="ARBA" id="ARBA00004651"/>
    </source>
</evidence>
<dbReference type="PANTHER" id="PTHR38438">
    <property type="entry name" value="RIBOFLAVIN TRANSPORTER RIBU"/>
    <property type="match status" value="1"/>
</dbReference>
<comment type="subcellular location">
    <subcellularLocation>
        <location evidence="1">Cell membrane</location>
        <topology evidence="1">Multi-pass membrane protein</topology>
    </subcellularLocation>
</comment>
<feature type="transmembrane region" description="Helical" evidence="9">
    <location>
        <begin position="111"/>
        <end position="141"/>
    </location>
</feature>
<evidence type="ECO:0000256" key="2">
    <source>
        <dbReference type="ARBA" id="ARBA00005540"/>
    </source>
</evidence>
<feature type="transmembrane region" description="Helical" evidence="9">
    <location>
        <begin position="47"/>
        <end position="65"/>
    </location>
</feature>
<evidence type="ECO:0000256" key="7">
    <source>
        <dbReference type="ARBA" id="ARBA00023136"/>
    </source>
</evidence>
<evidence type="ECO:0000256" key="8">
    <source>
        <dbReference type="PIRNR" id="PIRNR037778"/>
    </source>
</evidence>
<dbReference type="STRING" id="1471761.B0W44_02715"/>
<dbReference type="RefSeq" id="WP_077718660.1">
    <property type="nucleotide sequence ID" value="NZ_CP019699.1"/>
</dbReference>
<comment type="similarity">
    <text evidence="2 8">Belongs to the prokaryotic riboflavin transporter (P-RFT) (TC 2.A.87) family.</text>
</comment>
<sequence length="193" mass="21077">MQRSSSHVLKLVVISLLSAVAFIMQYLDFPLPAFPSFLKVDFSDVPALVAGFIFGPWIAVLVQLIKNGLHFIFTGSEAGIPIGEMANFVAGSIFVVCTVLIARQISGLKGLLAGLLTGTLMMAAVLSVLNYFVILPAYAFLINWTVEGPEKTALVLFGIAPFNVIKGLLIAFVFLPLYVRLKPKLEQQFQMIR</sequence>
<gene>
    <name evidence="10" type="ORF">B0W44_02715</name>
</gene>
<name>A0A1U9K482_9BACL</name>
<dbReference type="OrthoDB" id="9809216at2"/>
<comment type="function">
    <text evidence="8">Probably a riboflavin-binding protein that interacts with the energy-coupling factor (ECF) ABC-transporter complex.</text>
</comment>
<organism evidence="10 11">
    <name type="scientific">Novibacillus thermophilus</name>
    <dbReference type="NCBI Taxonomy" id="1471761"/>
    <lineage>
        <taxon>Bacteria</taxon>
        <taxon>Bacillati</taxon>
        <taxon>Bacillota</taxon>
        <taxon>Bacilli</taxon>
        <taxon>Bacillales</taxon>
        <taxon>Thermoactinomycetaceae</taxon>
        <taxon>Novibacillus</taxon>
    </lineage>
</organism>
<evidence type="ECO:0000256" key="3">
    <source>
        <dbReference type="ARBA" id="ARBA00022448"/>
    </source>
</evidence>
<evidence type="ECO:0000313" key="11">
    <source>
        <dbReference type="Proteomes" id="UP000188603"/>
    </source>
</evidence>
<dbReference type="Proteomes" id="UP000188603">
    <property type="component" value="Chromosome"/>
</dbReference>
<dbReference type="InterPro" id="IPR025720">
    <property type="entry name" value="RibU"/>
</dbReference>
<keyword evidence="6 9" id="KW-1133">Transmembrane helix</keyword>
<dbReference type="EMBL" id="CP019699">
    <property type="protein sequence ID" value="AQS54842.1"/>
    <property type="molecule type" value="Genomic_DNA"/>
</dbReference>
<feature type="transmembrane region" description="Helical" evidence="9">
    <location>
        <begin position="153"/>
        <end position="179"/>
    </location>
</feature>
<dbReference type="Gene3D" id="1.10.1760.20">
    <property type="match status" value="1"/>
</dbReference>
<feature type="transmembrane region" description="Helical" evidence="9">
    <location>
        <begin position="7"/>
        <end position="27"/>
    </location>
</feature>
<protein>
    <recommendedName>
        <fullName evidence="8">Riboflavin transporter</fullName>
    </recommendedName>
</protein>
<evidence type="ECO:0000256" key="9">
    <source>
        <dbReference type="SAM" id="Phobius"/>
    </source>
</evidence>
<keyword evidence="7 8" id="KW-0472">Membrane</keyword>
<dbReference type="Pfam" id="PF12822">
    <property type="entry name" value="ECF_trnsprt"/>
    <property type="match status" value="1"/>
</dbReference>
<dbReference type="GO" id="GO:0005886">
    <property type="term" value="C:plasma membrane"/>
    <property type="evidence" value="ECO:0007669"/>
    <property type="project" value="UniProtKB-SubCell"/>
</dbReference>
<keyword evidence="5 9" id="KW-0812">Transmembrane</keyword>
<dbReference type="AlphaFoldDB" id="A0A1U9K482"/>
<reference evidence="10 11" key="1">
    <citation type="journal article" date="2015" name="Int. J. Syst. Evol. Microbiol.">
        <title>Novibacillus thermophilus gen. nov., sp. nov., a Gram-staining-negative and moderately thermophilic member of the family Thermoactinomycetaceae.</title>
        <authorList>
            <person name="Yang G."/>
            <person name="Chen J."/>
            <person name="Zhou S."/>
        </authorList>
    </citation>
    <scope>NUCLEOTIDE SEQUENCE [LARGE SCALE GENOMIC DNA]</scope>
    <source>
        <strain evidence="10 11">SG-1</strain>
    </source>
</reference>
<evidence type="ECO:0000313" key="10">
    <source>
        <dbReference type="EMBL" id="AQS54842.1"/>
    </source>
</evidence>
<evidence type="ECO:0000256" key="4">
    <source>
        <dbReference type="ARBA" id="ARBA00022475"/>
    </source>
</evidence>
<evidence type="ECO:0000256" key="5">
    <source>
        <dbReference type="ARBA" id="ARBA00022692"/>
    </source>
</evidence>